<reference evidence="2 3" key="1">
    <citation type="journal article" date="2016" name="Nat. Commun.">
        <title>Thousands of microbial genomes shed light on interconnected biogeochemical processes in an aquifer system.</title>
        <authorList>
            <person name="Anantharaman K."/>
            <person name="Brown C.T."/>
            <person name="Hug L.A."/>
            <person name="Sharon I."/>
            <person name="Castelle C.J."/>
            <person name="Probst A.J."/>
            <person name="Thomas B.C."/>
            <person name="Singh A."/>
            <person name="Wilkins M.J."/>
            <person name="Karaoz U."/>
            <person name="Brodie E.L."/>
            <person name="Williams K.H."/>
            <person name="Hubbard S.S."/>
            <person name="Banfield J.F."/>
        </authorList>
    </citation>
    <scope>NUCLEOTIDE SEQUENCE [LARGE SCALE GENOMIC DNA]</scope>
</reference>
<comment type="caution">
    <text evidence="2">The sequence shown here is derived from an EMBL/GenBank/DDBJ whole genome shotgun (WGS) entry which is preliminary data.</text>
</comment>
<dbReference type="Proteomes" id="UP000177187">
    <property type="component" value="Unassembled WGS sequence"/>
</dbReference>
<gene>
    <name evidence="2" type="ORF">A2Y64_07595</name>
</gene>
<proteinExistence type="predicted"/>
<feature type="signal peptide" evidence="1">
    <location>
        <begin position="1"/>
        <end position="23"/>
    </location>
</feature>
<dbReference type="STRING" id="1817816.A2Y64_07595"/>
<organism evidence="2 3">
    <name type="scientific">Candidatus Coatesbacteria bacterium RBG_13_66_14</name>
    <dbReference type="NCBI Taxonomy" id="1817816"/>
    <lineage>
        <taxon>Bacteria</taxon>
        <taxon>Candidatus Coatesiibacteriota</taxon>
    </lineage>
</organism>
<evidence type="ECO:0000313" key="3">
    <source>
        <dbReference type="Proteomes" id="UP000177187"/>
    </source>
</evidence>
<protein>
    <recommendedName>
        <fullName evidence="4">PsbP C-terminal domain-containing protein</fullName>
    </recommendedName>
</protein>
<evidence type="ECO:0000313" key="2">
    <source>
        <dbReference type="EMBL" id="OGD71703.1"/>
    </source>
</evidence>
<name>A0A1F5EWC3_9BACT</name>
<evidence type="ECO:0000256" key="1">
    <source>
        <dbReference type="SAM" id="SignalP"/>
    </source>
</evidence>
<keyword evidence="1" id="KW-0732">Signal</keyword>
<feature type="chain" id="PRO_5009518427" description="PsbP C-terminal domain-containing protein" evidence="1">
    <location>
        <begin position="24"/>
        <end position="168"/>
    </location>
</feature>
<dbReference type="AlphaFoldDB" id="A0A1F5EWC3"/>
<accession>A0A1F5EWC3</accession>
<evidence type="ECO:0008006" key="4">
    <source>
        <dbReference type="Google" id="ProtNLM"/>
    </source>
</evidence>
<sequence length="168" mass="16966">MRKALLILSALVLAASATTTGGGATGPTFSATIGGVAVDVVLPNEDWSKGTVSLNKFTINGPSSVIITVTPLTSAVGLDTTDMDALCKDKLAEKANAATTGTKVVVDKNSAGVTYALRSYESGGNVYFVGVSGTGTCGVMFYAKVPTAQKTSVQNALKSILGVVALSK</sequence>
<dbReference type="EMBL" id="MFAF01000143">
    <property type="protein sequence ID" value="OGD71703.1"/>
    <property type="molecule type" value="Genomic_DNA"/>
</dbReference>